<dbReference type="GO" id="GO:0015942">
    <property type="term" value="P:formate metabolic process"/>
    <property type="evidence" value="ECO:0007669"/>
    <property type="project" value="InterPro"/>
</dbReference>
<dbReference type="InterPro" id="IPR001041">
    <property type="entry name" value="2Fe-2S_ferredoxin-type"/>
</dbReference>
<dbReference type="Gene3D" id="3.40.50.740">
    <property type="match status" value="1"/>
</dbReference>
<dbReference type="InterPro" id="IPR017896">
    <property type="entry name" value="4Fe4S_Fe-S-bd"/>
</dbReference>
<dbReference type="CDD" id="cd02753">
    <property type="entry name" value="MopB_Formate-Dh-H"/>
    <property type="match status" value="1"/>
</dbReference>
<dbReference type="SMART" id="SM00926">
    <property type="entry name" value="Molybdop_Fe4S4"/>
    <property type="match status" value="1"/>
</dbReference>
<dbReference type="GO" id="GO:0051539">
    <property type="term" value="F:4 iron, 4 sulfur cluster binding"/>
    <property type="evidence" value="ECO:0007669"/>
    <property type="project" value="UniProtKB-KW"/>
</dbReference>
<dbReference type="InterPro" id="IPR006478">
    <property type="entry name" value="Formate_DH_asu"/>
</dbReference>
<dbReference type="PROSITE" id="PS51379">
    <property type="entry name" value="4FE4S_FER_2"/>
    <property type="match status" value="2"/>
</dbReference>
<dbReference type="PROSITE" id="PS00198">
    <property type="entry name" value="4FE4S_FER_1"/>
    <property type="match status" value="2"/>
</dbReference>
<keyword evidence="8" id="KW-0408">Iron</keyword>
<dbReference type="FunFam" id="2.40.40.20:FF:000020">
    <property type="entry name" value="Formate dehydrogenase subunit alpha"/>
    <property type="match status" value="1"/>
</dbReference>
<evidence type="ECO:0000259" key="13">
    <source>
        <dbReference type="PROSITE" id="PS51839"/>
    </source>
</evidence>
<dbReference type="InterPro" id="IPR017900">
    <property type="entry name" value="4Fe4S_Fe_S_CS"/>
</dbReference>
<reference evidence="14 15" key="1">
    <citation type="submission" date="2012-11" db="EMBL/GenBank/DDBJ databases">
        <title>Whole genome sequence of Acidisphaera rubrifaciens HS-AP3.</title>
        <authorList>
            <person name="Azuma Y."/>
            <person name="Higashiura N."/>
            <person name="Hirakawa H."/>
            <person name="Matsushita K."/>
        </authorList>
    </citation>
    <scope>NUCLEOTIDE SEQUENCE [LARGE SCALE GENOMIC DNA]</scope>
    <source>
        <strain evidence="14 15">HS-AP3</strain>
    </source>
</reference>
<feature type="domain" description="4Fe-4S Mo/W bis-MGD-type" evidence="12">
    <location>
        <begin position="236"/>
        <end position="292"/>
    </location>
</feature>
<keyword evidence="5" id="KW-0479">Metal-binding</keyword>
<keyword evidence="9" id="KW-0411">Iron-sulfur</keyword>
<dbReference type="Pfam" id="PF13510">
    <property type="entry name" value="Fer2_4"/>
    <property type="match status" value="1"/>
</dbReference>
<dbReference type="InterPro" id="IPR019574">
    <property type="entry name" value="NADH_UbQ_OxRdtase_Gsu_4Fe4S-bd"/>
</dbReference>
<dbReference type="Proteomes" id="UP000032680">
    <property type="component" value="Unassembled WGS sequence"/>
</dbReference>
<dbReference type="InterPro" id="IPR041924">
    <property type="entry name" value="Formate_Dh-H_N"/>
</dbReference>
<name>A0A0D6P747_9PROT</name>
<evidence type="ECO:0000256" key="4">
    <source>
        <dbReference type="ARBA" id="ARBA00022714"/>
    </source>
</evidence>
<dbReference type="GO" id="GO:0051537">
    <property type="term" value="F:2 iron, 2 sulfur cluster binding"/>
    <property type="evidence" value="ECO:0007669"/>
    <property type="project" value="UniProtKB-KW"/>
</dbReference>
<dbReference type="PIRSF" id="PIRSF036643">
    <property type="entry name" value="FDH_alpha"/>
    <property type="match status" value="1"/>
</dbReference>
<keyword evidence="4" id="KW-0001">2Fe-2S</keyword>
<dbReference type="PROSITE" id="PS51839">
    <property type="entry name" value="4FE4S_HC3"/>
    <property type="match status" value="1"/>
</dbReference>
<dbReference type="Pfam" id="PF12838">
    <property type="entry name" value="Fer4_7"/>
    <property type="match status" value="1"/>
</dbReference>
<keyword evidence="7" id="KW-0560">Oxidoreductase</keyword>
<gene>
    <name evidence="14" type="ORF">Asru_0351_02</name>
</gene>
<dbReference type="RefSeq" id="WP_048861625.1">
    <property type="nucleotide sequence ID" value="NZ_BANB01000351.1"/>
</dbReference>
<dbReference type="Pfam" id="PF04879">
    <property type="entry name" value="Molybdop_Fe4S4"/>
    <property type="match status" value="1"/>
</dbReference>
<evidence type="ECO:0000313" key="14">
    <source>
        <dbReference type="EMBL" id="GAN77507.1"/>
    </source>
</evidence>
<dbReference type="Gene3D" id="3.30.70.20">
    <property type="match status" value="1"/>
</dbReference>
<dbReference type="SMART" id="SM00929">
    <property type="entry name" value="NADH-G_4Fe-4S_3"/>
    <property type="match status" value="1"/>
</dbReference>
<evidence type="ECO:0000259" key="11">
    <source>
        <dbReference type="PROSITE" id="PS51379"/>
    </source>
</evidence>
<dbReference type="InterPro" id="IPR006657">
    <property type="entry name" value="MoPterin_dinucl-bd_dom"/>
</dbReference>
<dbReference type="GO" id="GO:0046872">
    <property type="term" value="F:metal ion binding"/>
    <property type="evidence" value="ECO:0007669"/>
    <property type="project" value="UniProtKB-KW"/>
</dbReference>
<dbReference type="PANTHER" id="PTHR43105">
    <property type="entry name" value="RESPIRATORY NITRATE REDUCTASE"/>
    <property type="match status" value="1"/>
</dbReference>
<evidence type="ECO:0000256" key="7">
    <source>
        <dbReference type="ARBA" id="ARBA00023002"/>
    </source>
</evidence>
<evidence type="ECO:0000256" key="8">
    <source>
        <dbReference type="ARBA" id="ARBA00023004"/>
    </source>
</evidence>
<evidence type="ECO:0000256" key="2">
    <source>
        <dbReference type="ARBA" id="ARBA00007023"/>
    </source>
</evidence>
<dbReference type="InterPro" id="IPR006656">
    <property type="entry name" value="Mopterin_OxRdtase"/>
</dbReference>
<accession>A0A0D6P747</accession>
<sequence>MSLVHEIDYGTPAKTGEATVTLTVDGFEVTVPEGTSVMRAAMEIGVKIPKLCATDMLDAFGSCRMCLVEIEGRNGTPASCTTPVAPGMKVTTSNERLRRLRRGVMELYISDHPLDCLTCAANGNCELQDTAGEVGLREVRYGYDGANHLADQKDVSNPYFSYDPSKCIVCSRCVRACEDVQGTFALTIAGRGFDSRVSPGGTDFFGSECVSCGACVQACPTATLIEKKVEEIGQPEHSVVTTCAYCGVGCSFKAEMRGEEVVRMVPYKAGGANAGHSCVKGRFAWGYAQHRDRILKPMVRADINDPWQETTWEEAIAHIAREFKRVQATYGKDSVGAISSSRCTNEETYLVQKLVRAGFGNNNIDTCARVCHSPTGYGLSATYGTSAGTQDFESVEHADVILLIGANPTDGHPVFASRLKQRLRDGAKLIVIDPRRIDLVRSPHVQAQYHLPLRPGTNVAMLSAMAHVIVTEGLVDEAFVRARCDLTTFSEWAAFAAEDRNSPEAVAELCGVPAEDIRAAARLYATGGNAAIYYGLGVTEHTQGTTAVMAIANLAMATGNIGRKGVGVNPLRGQNNVQGSCDMGSFPHEFTGYRHVGTEDVRRAFERRWGVAIDPEPGLRIPNMLDAAVEGTFKALYIEGEDIAQSDPDTRHIVAGLSAMECVVVQDLFLNETANYAHVFLPGSSFLEKDGTFTNAERRINRVRRVMAPKNGYADWEITQMIARALGMDMNYGHPSEIMDEIAEMTPTFAGVSFEKLDRDGSIQWPCNEAAPHGTPVMHMDGFVRGLGNFVVTEYVPTEEHTGPRFPLLLTTGRILSQYNVGAQTRRTENSRWHEEDRLEIHPHDAEERGLRDGDWVRIKSRTGETALRARVTDRVAPGVVYTTFHHPDTQANVITTDYSDWATNCPEYKVTAVQVTPSNGLTDWQRAYRQHSDESRRIVHELPDVAD</sequence>
<comment type="similarity">
    <text evidence="2">In the C-terminal section; belongs to the prokaryotic molybdopterin-containing oxidoreductase family.</text>
</comment>
<dbReference type="GO" id="GO:0016020">
    <property type="term" value="C:membrane"/>
    <property type="evidence" value="ECO:0007669"/>
    <property type="project" value="TreeGrafter"/>
</dbReference>
<evidence type="ECO:0000313" key="15">
    <source>
        <dbReference type="Proteomes" id="UP000032680"/>
    </source>
</evidence>
<dbReference type="AlphaFoldDB" id="A0A0D6P747"/>
<dbReference type="CDD" id="cd00207">
    <property type="entry name" value="fer2"/>
    <property type="match status" value="1"/>
</dbReference>
<organism evidence="14 15">
    <name type="scientific">Acidisphaera rubrifaciens HS-AP3</name>
    <dbReference type="NCBI Taxonomy" id="1231350"/>
    <lineage>
        <taxon>Bacteria</taxon>
        <taxon>Pseudomonadati</taxon>
        <taxon>Pseudomonadota</taxon>
        <taxon>Alphaproteobacteria</taxon>
        <taxon>Acetobacterales</taxon>
        <taxon>Acetobacteraceae</taxon>
        <taxon>Acidisphaera</taxon>
    </lineage>
</organism>
<feature type="domain" description="4Fe-4S His(Cys)3-ligated-type" evidence="13">
    <location>
        <begin position="96"/>
        <end position="135"/>
    </location>
</feature>
<keyword evidence="6" id="KW-0677">Repeat</keyword>
<protein>
    <submittedName>
        <fullName evidence="14">Formate dehydrogenase alpha subunit</fullName>
    </submittedName>
</protein>
<dbReference type="EMBL" id="BANB01000351">
    <property type="protein sequence ID" value="GAN77507.1"/>
    <property type="molecule type" value="Genomic_DNA"/>
</dbReference>
<dbReference type="PROSITE" id="PS51085">
    <property type="entry name" value="2FE2S_FER_2"/>
    <property type="match status" value="1"/>
</dbReference>
<dbReference type="InterPro" id="IPR036010">
    <property type="entry name" value="2Fe-2S_ferredoxin-like_sf"/>
</dbReference>
<dbReference type="CDD" id="cd00508">
    <property type="entry name" value="MopB_CT_Fdh-Nap-like"/>
    <property type="match status" value="1"/>
</dbReference>
<dbReference type="Gene3D" id="3.40.228.10">
    <property type="entry name" value="Dimethylsulfoxide Reductase, domain 2"/>
    <property type="match status" value="1"/>
</dbReference>
<dbReference type="NCBIfam" id="TIGR01591">
    <property type="entry name" value="Fdh-alpha"/>
    <property type="match status" value="1"/>
</dbReference>
<evidence type="ECO:0000256" key="6">
    <source>
        <dbReference type="ARBA" id="ARBA00022737"/>
    </source>
</evidence>
<dbReference type="SUPFAM" id="SSF54862">
    <property type="entry name" value="4Fe-4S ferredoxins"/>
    <property type="match status" value="1"/>
</dbReference>
<dbReference type="Pfam" id="PF10588">
    <property type="entry name" value="NADH-G_4Fe-4S_3"/>
    <property type="match status" value="1"/>
</dbReference>
<feature type="domain" description="2Fe-2S ferredoxin-type" evidence="10">
    <location>
        <begin position="18"/>
        <end position="96"/>
    </location>
</feature>
<dbReference type="GO" id="GO:0022904">
    <property type="term" value="P:respiratory electron transport chain"/>
    <property type="evidence" value="ECO:0007669"/>
    <property type="project" value="TreeGrafter"/>
</dbReference>
<dbReference type="GO" id="GO:0043546">
    <property type="term" value="F:molybdopterin cofactor binding"/>
    <property type="evidence" value="ECO:0007669"/>
    <property type="project" value="InterPro"/>
</dbReference>
<dbReference type="Gene3D" id="2.40.40.20">
    <property type="match status" value="1"/>
</dbReference>
<comment type="similarity">
    <text evidence="1">Belongs to the complex I 75 kDa subunit family.</text>
</comment>
<evidence type="ECO:0000256" key="3">
    <source>
        <dbReference type="ARBA" id="ARBA00022485"/>
    </source>
</evidence>
<dbReference type="SUPFAM" id="SSF53706">
    <property type="entry name" value="Formate dehydrogenase/DMSO reductase, domains 1-3"/>
    <property type="match status" value="1"/>
</dbReference>
<feature type="domain" description="4Fe-4S ferredoxin-type" evidence="11">
    <location>
        <begin position="158"/>
        <end position="189"/>
    </location>
</feature>
<dbReference type="GO" id="GO:0003954">
    <property type="term" value="F:NADH dehydrogenase activity"/>
    <property type="evidence" value="ECO:0007669"/>
    <property type="project" value="TreeGrafter"/>
</dbReference>
<dbReference type="GO" id="GO:1990204">
    <property type="term" value="C:oxidoreductase complex"/>
    <property type="evidence" value="ECO:0007669"/>
    <property type="project" value="UniProtKB-ARBA"/>
</dbReference>
<dbReference type="Pfam" id="PF00384">
    <property type="entry name" value="Molybdopterin"/>
    <property type="match status" value="1"/>
</dbReference>
<evidence type="ECO:0000256" key="1">
    <source>
        <dbReference type="ARBA" id="ARBA00005404"/>
    </source>
</evidence>
<keyword evidence="15" id="KW-1185">Reference proteome</keyword>
<dbReference type="InterPro" id="IPR006963">
    <property type="entry name" value="Mopterin_OxRdtase_4Fe-4S_dom"/>
</dbReference>
<dbReference type="GO" id="GO:0008863">
    <property type="term" value="F:formate dehydrogenase (NAD+) activity"/>
    <property type="evidence" value="ECO:0007669"/>
    <property type="project" value="InterPro"/>
</dbReference>
<dbReference type="PANTHER" id="PTHR43105:SF14">
    <property type="entry name" value="FORMATE DEHYDROGENASE H"/>
    <property type="match status" value="1"/>
</dbReference>
<feature type="domain" description="4Fe-4S ferredoxin-type" evidence="11">
    <location>
        <begin position="200"/>
        <end position="229"/>
    </location>
</feature>
<dbReference type="FunFam" id="3.30.70.20:FF:000035">
    <property type="entry name" value="Iron hydrogenase 1"/>
    <property type="match status" value="1"/>
</dbReference>
<dbReference type="FunFam" id="2.20.25.90:FF:000001">
    <property type="entry name" value="Formate dehydrogenase subunit alpha"/>
    <property type="match status" value="1"/>
</dbReference>
<dbReference type="Gene3D" id="2.20.25.90">
    <property type="entry name" value="ADC-like domains"/>
    <property type="match status" value="1"/>
</dbReference>
<evidence type="ECO:0000259" key="12">
    <source>
        <dbReference type="PROSITE" id="PS51669"/>
    </source>
</evidence>
<proteinExistence type="inferred from homology"/>
<dbReference type="Gene3D" id="3.10.20.740">
    <property type="match status" value="1"/>
</dbReference>
<dbReference type="SUPFAM" id="SSF50692">
    <property type="entry name" value="ADC-like"/>
    <property type="match status" value="1"/>
</dbReference>
<keyword evidence="3" id="KW-0004">4Fe-4S</keyword>
<dbReference type="InterPro" id="IPR050123">
    <property type="entry name" value="Prok_molybdopt-oxidoreductase"/>
</dbReference>
<dbReference type="Pfam" id="PF01568">
    <property type="entry name" value="Molydop_binding"/>
    <property type="match status" value="1"/>
</dbReference>
<evidence type="ECO:0000256" key="5">
    <source>
        <dbReference type="ARBA" id="ARBA00022723"/>
    </source>
</evidence>
<dbReference type="FunFam" id="3.10.20.740:FF:000005">
    <property type="entry name" value="NADH:ubiquinone oxidoreductase subunit"/>
    <property type="match status" value="1"/>
</dbReference>
<evidence type="ECO:0000259" key="10">
    <source>
        <dbReference type="PROSITE" id="PS51085"/>
    </source>
</evidence>
<evidence type="ECO:0000256" key="9">
    <source>
        <dbReference type="ARBA" id="ARBA00023014"/>
    </source>
</evidence>
<dbReference type="OrthoDB" id="9803192at2"/>
<comment type="caution">
    <text evidence="14">The sequence shown here is derived from an EMBL/GenBank/DDBJ whole genome shotgun (WGS) entry which is preliminary data.</text>
</comment>
<dbReference type="InterPro" id="IPR009010">
    <property type="entry name" value="Asp_de-COase-like_dom_sf"/>
</dbReference>
<dbReference type="SUPFAM" id="SSF54292">
    <property type="entry name" value="2Fe-2S ferredoxin-like"/>
    <property type="match status" value="1"/>
</dbReference>
<dbReference type="PROSITE" id="PS51669">
    <property type="entry name" value="4FE4S_MOW_BIS_MGD"/>
    <property type="match status" value="1"/>
</dbReference>